<name>A0A3E5F501_BACUN</name>
<comment type="caution">
    <text evidence="2">The sequence shown here is derived from an EMBL/GenBank/DDBJ whole genome shotgun (WGS) entry which is preliminary data.</text>
</comment>
<gene>
    <name evidence="2" type="ORF">DXB37_03580</name>
</gene>
<proteinExistence type="predicted"/>
<feature type="region of interest" description="Disordered" evidence="1">
    <location>
        <begin position="1"/>
        <end position="66"/>
    </location>
</feature>
<organism evidence="2 3">
    <name type="scientific">Bacteroides uniformis</name>
    <dbReference type="NCBI Taxonomy" id="820"/>
    <lineage>
        <taxon>Bacteria</taxon>
        <taxon>Pseudomonadati</taxon>
        <taxon>Bacteroidota</taxon>
        <taxon>Bacteroidia</taxon>
        <taxon>Bacteroidales</taxon>
        <taxon>Bacteroidaceae</taxon>
        <taxon>Bacteroides</taxon>
    </lineage>
</organism>
<dbReference type="EMBL" id="QSVA01000002">
    <property type="protein sequence ID" value="RGN96728.1"/>
    <property type="molecule type" value="Genomic_DNA"/>
</dbReference>
<sequence length="118" mass="12926">MPYSRSPAGTASRLGRKKYRSAKREDDFFPADPKGPALRSGGGRLPLPQRNGGSCPSEKSSAPVTSSGMKILTCSHIIRHETLCQEMTCADRSIVIRFFLPLFATGQQLGTVRNCLIW</sequence>
<feature type="compositionally biased region" description="Polar residues" evidence="1">
    <location>
        <begin position="51"/>
        <end position="66"/>
    </location>
</feature>
<dbReference type="Proteomes" id="UP000260759">
    <property type="component" value="Unassembled WGS sequence"/>
</dbReference>
<reference evidence="2 3" key="1">
    <citation type="submission" date="2018-08" db="EMBL/GenBank/DDBJ databases">
        <title>A genome reference for cultivated species of the human gut microbiota.</title>
        <authorList>
            <person name="Zou Y."/>
            <person name="Xue W."/>
            <person name="Luo G."/>
        </authorList>
    </citation>
    <scope>NUCLEOTIDE SEQUENCE [LARGE SCALE GENOMIC DNA]</scope>
    <source>
        <strain evidence="2 3">OM03-4</strain>
    </source>
</reference>
<accession>A0A3E5F501</accession>
<evidence type="ECO:0000313" key="3">
    <source>
        <dbReference type="Proteomes" id="UP000260759"/>
    </source>
</evidence>
<protein>
    <submittedName>
        <fullName evidence="2">Uncharacterized protein</fullName>
    </submittedName>
</protein>
<dbReference type="AlphaFoldDB" id="A0A3E5F501"/>
<evidence type="ECO:0000256" key="1">
    <source>
        <dbReference type="SAM" id="MobiDB-lite"/>
    </source>
</evidence>
<evidence type="ECO:0000313" key="2">
    <source>
        <dbReference type="EMBL" id="RGN96728.1"/>
    </source>
</evidence>